<gene>
    <name evidence="2" type="ORF">E7Z57_09550</name>
    <name evidence="3" type="ORF">HF909_08360</name>
    <name evidence="1" type="ORF">RUN39_v1_710007</name>
</gene>
<dbReference type="EMBL" id="CP051169">
    <property type="protein sequence ID" value="QOK96443.1"/>
    <property type="molecule type" value="Genomic_DNA"/>
</dbReference>
<dbReference type="Proteomes" id="UP000310553">
    <property type="component" value="Chromosome"/>
</dbReference>
<evidence type="ECO:0000313" key="4">
    <source>
        <dbReference type="Proteomes" id="UP000310553"/>
    </source>
</evidence>
<dbReference type="AlphaFoldDB" id="A0A0S4TVV4"/>
<protein>
    <submittedName>
        <fullName evidence="1">Uncharacterized protein</fullName>
    </submittedName>
</protein>
<evidence type="ECO:0000313" key="2">
    <source>
        <dbReference type="EMBL" id="QCX49328.1"/>
    </source>
</evidence>
<evidence type="ECO:0000313" key="5">
    <source>
        <dbReference type="Proteomes" id="UP000593970"/>
    </source>
</evidence>
<organism evidence="1">
    <name type="scientific">Ralstonia solanacearum</name>
    <name type="common">Pseudomonas solanacearum</name>
    <dbReference type="NCBI Taxonomy" id="305"/>
    <lineage>
        <taxon>Bacteria</taxon>
        <taxon>Pseudomonadati</taxon>
        <taxon>Pseudomonadota</taxon>
        <taxon>Betaproteobacteria</taxon>
        <taxon>Burkholderiales</taxon>
        <taxon>Burkholderiaceae</taxon>
        <taxon>Ralstonia</taxon>
        <taxon>Ralstonia solanacearum species complex</taxon>
    </lineage>
</organism>
<reference evidence="2 4" key="2">
    <citation type="submission" date="2019-04" db="EMBL/GenBank/DDBJ databases">
        <title>Complete Genome of UW386 and Higher Quality Genome of UW700.</title>
        <authorList>
            <person name="Jacobs J."/>
            <person name="Perez A."/>
            <person name="Steidl O."/>
            <person name="Allen C."/>
        </authorList>
    </citation>
    <scope>NUCLEOTIDE SEQUENCE [LARGE SCALE GENOMIC DNA]</scope>
    <source>
        <strain evidence="2 4">UW386</strain>
    </source>
</reference>
<name>A0A0S4TVV4_RALSL</name>
<evidence type="ECO:0000313" key="3">
    <source>
        <dbReference type="EMBL" id="QOK96443.1"/>
    </source>
</evidence>
<dbReference type="EMBL" id="CP039339">
    <property type="protein sequence ID" value="QCX49328.1"/>
    <property type="molecule type" value="Genomic_DNA"/>
</dbReference>
<dbReference type="PATRIC" id="fig|305.106.peg.5187"/>
<dbReference type="EMBL" id="LN899819">
    <property type="protein sequence ID" value="CUV14140.1"/>
    <property type="molecule type" value="Genomic_DNA"/>
</dbReference>
<dbReference type="RefSeq" id="WP_064049270.1">
    <property type="nucleotide sequence ID" value="NZ_CP103852.1"/>
</dbReference>
<accession>A0A0S4TVV4</accession>
<sequence length="90" mass="9952">MSDFASVPPSRKSPDPVGFFQGGMMPATEQNITALLVFDVRSFQLTKEQGHALEAAMREHLFAELKRMEIDTTKRSAVSLHNAVFGISID</sequence>
<dbReference type="Proteomes" id="UP000593970">
    <property type="component" value="Chromosome"/>
</dbReference>
<evidence type="ECO:0000313" key="1">
    <source>
        <dbReference type="EMBL" id="CUV14140.1"/>
    </source>
</evidence>
<reference evidence="5" key="4">
    <citation type="submission" date="2020-04" db="EMBL/GenBank/DDBJ databases">
        <title>Ralstonia solanacearum UW576, UW763, UW773, and UW774.</title>
        <authorList>
            <person name="Steidl O."/>
            <person name="Truchon A."/>
            <person name="Allen C."/>
        </authorList>
    </citation>
    <scope>NUCLEOTIDE SEQUENCE [LARGE SCALE GENOMIC DNA]</scope>
    <source>
        <strain evidence="5">UW774</strain>
    </source>
</reference>
<reference evidence="1" key="1">
    <citation type="submission" date="2015-10" db="EMBL/GenBank/DDBJ databases">
        <authorList>
            <person name="Gilbert D.G."/>
        </authorList>
    </citation>
    <scope>NUCLEOTIDE SEQUENCE</scope>
    <source>
        <strain evidence="1">Phyl III-seqv23</strain>
    </source>
</reference>
<reference evidence="3" key="3">
    <citation type="submission" date="2020-04" db="EMBL/GenBank/DDBJ databases">
        <title>Ralstonia pseudosolanacearum UW576, UW763, UW773, and UW774.</title>
        <authorList>
            <person name="Steidl O."/>
            <person name="Truchon A."/>
            <person name="Allen C."/>
        </authorList>
    </citation>
    <scope>NUCLEOTIDE SEQUENCE</scope>
    <source>
        <strain evidence="3">RUN2474</strain>
    </source>
</reference>
<proteinExistence type="predicted"/>